<organism evidence="1">
    <name type="scientific">Arundo donax</name>
    <name type="common">Giant reed</name>
    <name type="synonym">Donax arundinaceus</name>
    <dbReference type="NCBI Taxonomy" id="35708"/>
    <lineage>
        <taxon>Eukaryota</taxon>
        <taxon>Viridiplantae</taxon>
        <taxon>Streptophyta</taxon>
        <taxon>Embryophyta</taxon>
        <taxon>Tracheophyta</taxon>
        <taxon>Spermatophyta</taxon>
        <taxon>Magnoliopsida</taxon>
        <taxon>Liliopsida</taxon>
        <taxon>Poales</taxon>
        <taxon>Poaceae</taxon>
        <taxon>PACMAD clade</taxon>
        <taxon>Arundinoideae</taxon>
        <taxon>Arundineae</taxon>
        <taxon>Arundo</taxon>
    </lineage>
</organism>
<sequence length="15" mass="1827">MPAHLHCHAQLKFFF</sequence>
<accession>A0A0A9GDD3</accession>
<reference evidence="1" key="1">
    <citation type="submission" date="2014-09" db="EMBL/GenBank/DDBJ databases">
        <authorList>
            <person name="Magalhaes I.L.F."/>
            <person name="Oliveira U."/>
            <person name="Santos F.R."/>
            <person name="Vidigal T.H.D.A."/>
            <person name="Brescovit A.D."/>
            <person name="Santos A.J."/>
        </authorList>
    </citation>
    <scope>NUCLEOTIDE SEQUENCE</scope>
    <source>
        <tissue evidence="1">Shoot tissue taken approximately 20 cm above the soil surface</tissue>
    </source>
</reference>
<proteinExistence type="predicted"/>
<evidence type="ECO:0000313" key="1">
    <source>
        <dbReference type="EMBL" id="JAE18653.1"/>
    </source>
</evidence>
<name>A0A0A9GDD3_ARUDO</name>
<protein>
    <submittedName>
        <fullName evidence="1">Uncharacterized protein</fullName>
    </submittedName>
</protein>
<reference evidence="1" key="2">
    <citation type="journal article" date="2015" name="Data Brief">
        <title>Shoot transcriptome of the giant reed, Arundo donax.</title>
        <authorList>
            <person name="Barrero R.A."/>
            <person name="Guerrero F.D."/>
            <person name="Moolhuijzen P."/>
            <person name="Goolsby J.A."/>
            <person name="Tidwell J."/>
            <person name="Bellgard S.E."/>
            <person name="Bellgard M.I."/>
        </authorList>
    </citation>
    <scope>NUCLEOTIDE SEQUENCE</scope>
    <source>
        <tissue evidence="1">Shoot tissue taken approximately 20 cm above the soil surface</tissue>
    </source>
</reference>
<dbReference type="EMBL" id="GBRH01179243">
    <property type="protein sequence ID" value="JAE18653.1"/>
    <property type="molecule type" value="Transcribed_RNA"/>
</dbReference>